<dbReference type="Proteomes" id="UP000811619">
    <property type="component" value="Unassembled WGS sequence"/>
</dbReference>
<evidence type="ECO:0000313" key="3">
    <source>
        <dbReference type="Proteomes" id="UP000811619"/>
    </source>
</evidence>
<keyword evidence="3" id="KW-1185">Reference proteome</keyword>
<organism evidence="2 3">
    <name type="scientific">Claviceps africana</name>
    <dbReference type="NCBI Taxonomy" id="83212"/>
    <lineage>
        <taxon>Eukaryota</taxon>
        <taxon>Fungi</taxon>
        <taxon>Dikarya</taxon>
        <taxon>Ascomycota</taxon>
        <taxon>Pezizomycotina</taxon>
        <taxon>Sordariomycetes</taxon>
        <taxon>Hypocreomycetidae</taxon>
        <taxon>Hypocreales</taxon>
        <taxon>Clavicipitaceae</taxon>
        <taxon>Claviceps</taxon>
    </lineage>
</organism>
<reference evidence="2" key="1">
    <citation type="journal article" date="2020" name="bioRxiv">
        <title>Whole genome comparisons of ergot fungi reveals the divergence and evolution of species within the genus Claviceps are the result of varying mechanisms driving genome evolution and host range expansion.</title>
        <authorList>
            <person name="Wyka S.A."/>
            <person name="Mondo S.J."/>
            <person name="Liu M."/>
            <person name="Dettman J."/>
            <person name="Nalam V."/>
            <person name="Broders K.D."/>
        </authorList>
    </citation>
    <scope>NUCLEOTIDE SEQUENCE</scope>
    <source>
        <strain evidence="2">CCC 489</strain>
    </source>
</reference>
<name>A0A8K0NFB9_9HYPO</name>
<keyword evidence="1" id="KW-0732">Signal</keyword>
<comment type="caution">
    <text evidence="2">The sequence shown here is derived from an EMBL/GenBank/DDBJ whole genome shotgun (WGS) entry which is preliminary data.</text>
</comment>
<sequence length="106" mass="11488">MKFTILGGLALSALQVSANPVDMSPAHQLEARDGVCCVGYDGNGFRRRTYIPRSGDAEVWNMELDGIICPILIDTTTTCDGWVFHPQVHSCIFTSDASVRPASDCP</sequence>
<evidence type="ECO:0000313" key="2">
    <source>
        <dbReference type="EMBL" id="KAG5917834.1"/>
    </source>
</evidence>
<accession>A0A8K0NFB9</accession>
<protein>
    <submittedName>
        <fullName evidence="2">Uncharacterized protein</fullName>
    </submittedName>
</protein>
<feature type="signal peptide" evidence="1">
    <location>
        <begin position="1"/>
        <end position="18"/>
    </location>
</feature>
<dbReference type="EMBL" id="SRPY01000781">
    <property type="protein sequence ID" value="KAG5917834.1"/>
    <property type="molecule type" value="Genomic_DNA"/>
</dbReference>
<proteinExistence type="predicted"/>
<dbReference type="OrthoDB" id="4955000at2759"/>
<gene>
    <name evidence="2" type="ORF">E4U42_007098</name>
</gene>
<evidence type="ECO:0000256" key="1">
    <source>
        <dbReference type="SAM" id="SignalP"/>
    </source>
</evidence>
<dbReference type="AlphaFoldDB" id="A0A8K0NFB9"/>
<feature type="chain" id="PRO_5035447384" evidence="1">
    <location>
        <begin position="19"/>
        <end position="106"/>
    </location>
</feature>